<dbReference type="SMART" id="SM00382">
    <property type="entry name" value="AAA"/>
    <property type="match status" value="1"/>
</dbReference>
<evidence type="ECO:0000256" key="1">
    <source>
        <dbReference type="ARBA" id="ARBA00005417"/>
    </source>
</evidence>
<dbReference type="InterPro" id="IPR027417">
    <property type="entry name" value="P-loop_NTPase"/>
</dbReference>
<dbReference type="RefSeq" id="WP_338603782.1">
    <property type="nucleotide sequence ID" value="NZ_AP028679.1"/>
</dbReference>
<evidence type="ECO:0000259" key="4">
    <source>
        <dbReference type="PROSITE" id="PS50893"/>
    </source>
</evidence>
<evidence type="ECO:0000256" key="2">
    <source>
        <dbReference type="ARBA" id="ARBA00022741"/>
    </source>
</evidence>
<dbReference type="AlphaFoldDB" id="A0AAU9EJ24"/>
<dbReference type="KEGG" id="dmp:FAK_41290"/>
<organism evidence="5 6">
    <name type="scientific">Desulfoferula mesophila</name>
    <dbReference type="NCBI Taxonomy" id="3058419"/>
    <lineage>
        <taxon>Bacteria</taxon>
        <taxon>Pseudomonadati</taxon>
        <taxon>Thermodesulfobacteriota</taxon>
        <taxon>Desulfarculia</taxon>
        <taxon>Desulfarculales</taxon>
        <taxon>Desulfarculaceae</taxon>
        <taxon>Desulfoferula</taxon>
    </lineage>
</organism>
<dbReference type="GO" id="GO:0005524">
    <property type="term" value="F:ATP binding"/>
    <property type="evidence" value="ECO:0007669"/>
    <property type="project" value="UniProtKB-KW"/>
</dbReference>
<dbReference type="GO" id="GO:0044874">
    <property type="term" value="P:lipoprotein localization to outer membrane"/>
    <property type="evidence" value="ECO:0007669"/>
    <property type="project" value="TreeGrafter"/>
</dbReference>
<comment type="similarity">
    <text evidence="1">Belongs to the ABC transporter superfamily.</text>
</comment>
<proteinExistence type="inferred from homology"/>
<dbReference type="GO" id="GO:0016887">
    <property type="term" value="F:ATP hydrolysis activity"/>
    <property type="evidence" value="ECO:0007669"/>
    <property type="project" value="InterPro"/>
</dbReference>
<dbReference type="GO" id="GO:0022857">
    <property type="term" value="F:transmembrane transporter activity"/>
    <property type="evidence" value="ECO:0007669"/>
    <property type="project" value="TreeGrafter"/>
</dbReference>
<keyword evidence="3 5" id="KW-0067">ATP-binding</keyword>
<evidence type="ECO:0000313" key="6">
    <source>
        <dbReference type="Proteomes" id="UP001366166"/>
    </source>
</evidence>
<dbReference type="InterPro" id="IPR017871">
    <property type="entry name" value="ABC_transporter-like_CS"/>
</dbReference>
<dbReference type="InterPro" id="IPR003439">
    <property type="entry name" value="ABC_transporter-like_ATP-bd"/>
</dbReference>
<protein>
    <submittedName>
        <fullName evidence="5">ABC transporter ATP-binding protein</fullName>
    </submittedName>
</protein>
<evidence type="ECO:0000256" key="3">
    <source>
        <dbReference type="ARBA" id="ARBA00022840"/>
    </source>
</evidence>
<keyword evidence="2" id="KW-0547">Nucleotide-binding</keyword>
<name>A0AAU9EJ24_9BACT</name>
<dbReference type="PANTHER" id="PTHR24220">
    <property type="entry name" value="IMPORT ATP-BINDING PROTEIN"/>
    <property type="match status" value="1"/>
</dbReference>
<dbReference type="InterPro" id="IPR015854">
    <property type="entry name" value="ABC_transpr_LolD-like"/>
</dbReference>
<reference evidence="6" key="1">
    <citation type="journal article" date="2023" name="Arch. Microbiol.">
        <title>Desulfoferula mesophilus gen. nov. sp. nov., a mesophilic sulfate-reducing bacterium isolated from a brackish lake sediment.</title>
        <authorList>
            <person name="Watanabe T."/>
            <person name="Yabe T."/>
            <person name="Tsuji J.M."/>
            <person name="Fukui M."/>
        </authorList>
    </citation>
    <scope>NUCLEOTIDE SEQUENCE [LARGE SCALE GENOMIC DNA]</scope>
    <source>
        <strain evidence="6">12FAK</strain>
    </source>
</reference>
<evidence type="ECO:0000313" key="5">
    <source>
        <dbReference type="EMBL" id="BEQ17063.1"/>
    </source>
</evidence>
<accession>A0AAU9EJ24</accession>
<dbReference type="PANTHER" id="PTHR24220:SF689">
    <property type="entry name" value="LIPOPROTEIN-RELEASING SYSTEM ATP-BINDING PROTEIN LOLD"/>
    <property type="match status" value="1"/>
</dbReference>
<sequence length="246" mass="26880">MPSPEPQDGGVVYCLRQVVKQRAKGGSAFELCVPRLDIGRGEFVAIVGASGCGKSTLLDLLGLVLSPSRCEEFSLRAGGQTHDLMRQNEASLARLRRVHLGYVLQTGGLLPFLSVGDNARLPCRLNGQAGGRDRVEELLAILEIEKQARKKPQFLSGGQRQRAAIARALAHRPPVVLADEPTAAVDKFTATKIRDQFKRLTREMGTTLIMVTHDHELVRGSADRTYTFLVEPLDDTLTRSTLLEAA</sequence>
<feature type="domain" description="ABC transporter" evidence="4">
    <location>
        <begin position="13"/>
        <end position="245"/>
    </location>
</feature>
<dbReference type="Gene3D" id="3.40.50.300">
    <property type="entry name" value="P-loop containing nucleotide triphosphate hydrolases"/>
    <property type="match status" value="1"/>
</dbReference>
<dbReference type="SUPFAM" id="SSF52540">
    <property type="entry name" value="P-loop containing nucleoside triphosphate hydrolases"/>
    <property type="match status" value="1"/>
</dbReference>
<dbReference type="PROSITE" id="PS50893">
    <property type="entry name" value="ABC_TRANSPORTER_2"/>
    <property type="match status" value="1"/>
</dbReference>
<dbReference type="Pfam" id="PF00005">
    <property type="entry name" value="ABC_tran"/>
    <property type="match status" value="1"/>
</dbReference>
<gene>
    <name evidence="5" type="ORF">FAK_41290</name>
</gene>
<dbReference type="GO" id="GO:0005886">
    <property type="term" value="C:plasma membrane"/>
    <property type="evidence" value="ECO:0007669"/>
    <property type="project" value="TreeGrafter"/>
</dbReference>
<dbReference type="GO" id="GO:0089705">
    <property type="term" value="P:protein localization to outer membrane"/>
    <property type="evidence" value="ECO:0007669"/>
    <property type="project" value="TreeGrafter"/>
</dbReference>
<dbReference type="InterPro" id="IPR003593">
    <property type="entry name" value="AAA+_ATPase"/>
</dbReference>
<dbReference type="EMBL" id="AP028679">
    <property type="protein sequence ID" value="BEQ17063.1"/>
    <property type="molecule type" value="Genomic_DNA"/>
</dbReference>
<keyword evidence="6" id="KW-1185">Reference proteome</keyword>
<dbReference type="Proteomes" id="UP001366166">
    <property type="component" value="Chromosome"/>
</dbReference>
<dbReference type="PROSITE" id="PS00211">
    <property type="entry name" value="ABC_TRANSPORTER_1"/>
    <property type="match status" value="1"/>
</dbReference>